<sequence>MNKSRTVLALATAALVGALASPAVAASAPVAAKGAGPAHCVLVLDEVKPGESTSHVSLHQCFNGPDASARAAAAVPRAAAQTELMTWAEHADWGGQYTKVYGNAGPCDAAGYSFNPNSWWSTHLSSLLVDGGCTKAFLSGPRGNGTFGRSVSYVGDTLNDAVTYVKIWRG</sequence>
<keyword evidence="3" id="KW-1185">Reference proteome</keyword>
<dbReference type="EMBL" id="JAUSYA010000001">
    <property type="protein sequence ID" value="MDQ0681440.1"/>
    <property type="molecule type" value="Genomic_DNA"/>
</dbReference>
<dbReference type="Proteomes" id="UP001243364">
    <property type="component" value="Unassembled WGS sequence"/>
</dbReference>
<accession>A0ABU0PSS0</accession>
<feature type="chain" id="PRO_5046588760" evidence="1">
    <location>
        <begin position="26"/>
        <end position="170"/>
    </location>
</feature>
<protein>
    <submittedName>
        <fullName evidence="2">Uncharacterized protein</fullName>
    </submittedName>
</protein>
<evidence type="ECO:0000313" key="3">
    <source>
        <dbReference type="Proteomes" id="UP001243364"/>
    </source>
</evidence>
<proteinExistence type="predicted"/>
<keyword evidence="1" id="KW-0732">Signal</keyword>
<name>A0ABU0PSS0_STRAH</name>
<organism evidence="2 3">
    <name type="scientific">Streptomyces achromogenes</name>
    <dbReference type="NCBI Taxonomy" id="67255"/>
    <lineage>
        <taxon>Bacteria</taxon>
        <taxon>Bacillati</taxon>
        <taxon>Actinomycetota</taxon>
        <taxon>Actinomycetes</taxon>
        <taxon>Kitasatosporales</taxon>
        <taxon>Streptomycetaceae</taxon>
        <taxon>Streptomyces</taxon>
    </lineage>
</organism>
<feature type="signal peptide" evidence="1">
    <location>
        <begin position="1"/>
        <end position="25"/>
    </location>
</feature>
<dbReference type="RefSeq" id="WP_307039478.1">
    <property type="nucleotide sequence ID" value="NZ_JAUSYA010000001.1"/>
</dbReference>
<reference evidence="2 3" key="1">
    <citation type="submission" date="2023-07" db="EMBL/GenBank/DDBJ databases">
        <title>Comparative genomics of wheat-associated soil bacteria to identify genetic determinants of phenazine resistance.</title>
        <authorList>
            <person name="Mouncey N."/>
        </authorList>
    </citation>
    <scope>NUCLEOTIDE SEQUENCE [LARGE SCALE GENOMIC DNA]</scope>
    <source>
        <strain evidence="2 3">W4I19-2</strain>
    </source>
</reference>
<gene>
    <name evidence="2" type="ORF">QFZ56_000403</name>
</gene>
<evidence type="ECO:0000256" key="1">
    <source>
        <dbReference type="SAM" id="SignalP"/>
    </source>
</evidence>
<evidence type="ECO:0000313" key="2">
    <source>
        <dbReference type="EMBL" id="MDQ0681440.1"/>
    </source>
</evidence>
<comment type="caution">
    <text evidence="2">The sequence shown here is derived from an EMBL/GenBank/DDBJ whole genome shotgun (WGS) entry which is preliminary data.</text>
</comment>